<dbReference type="STRING" id="655863.F0XII7"/>
<dbReference type="eggNOG" id="ENOG502RC91">
    <property type="taxonomic scope" value="Eukaryota"/>
</dbReference>
<dbReference type="Pfam" id="PF01593">
    <property type="entry name" value="Amino_oxidase"/>
    <property type="match status" value="1"/>
</dbReference>
<dbReference type="GO" id="GO:0008080">
    <property type="term" value="F:N-acetyltransferase activity"/>
    <property type="evidence" value="ECO:0007669"/>
    <property type="project" value="TreeGrafter"/>
</dbReference>
<sequence length="494" mass="54691">MRFASPDEVRTIVREDLGFYHSVLVGGIYEFEDATYGFIRSLLFVWPLRYCIDRHAALAVVVKDRHTEKAFYKRAPTMDLTSHIQIVLGEDEAVDKLAIVSLRLSSRTLLEALHKPVEAEQTKSTLRIAPDRELDLPFDTSERFSISWGYLIAPLLGAILPKWLGTLCSLKAGVARNDAGTWTGPPMSIDPSDPAATRIQLLEIGSADVEKVLRVARKYGAKLAAVMHQLIIQALDKVVPDSRSPTGCRTRPLICGLKLGASDDEMGLFVTGCFQSHPRLALGATITENQPIGLLCHVPNMRKWTAGLIGQPRDGSYDVSNLGAFSDVQSGSQRPSVRRLSCVKLTAPDDSDADDEAGGSLETETAYVVTFLLAIRSLGYGSATKVAIKFKRAWWIHDLGKYSIKFGGFSYSDMNMRTCVYPSYNICDDKIKTAVLLCSYSWQQDAQRLAALVSSSKDHAEKVHAEAELKEVLIRELVYLHITMVWTTKRFTGS</sequence>
<reference evidence="2 3" key="1">
    <citation type="journal article" date="2011" name="Proc. Natl. Acad. Sci. U.S.A.">
        <title>Genome and transcriptome analyses of the mountain pine beetle-fungal symbiont Grosmannia clavigera, a lodgepole pine pathogen.</title>
        <authorList>
            <person name="DiGuistini S."/>
            <person name="Wang Y."/>
            <person name="Liao N.Y."/>
            <person name="Taylor G."/>
            <person name="Tanguay P."/>
            <person name="Feau N."/>
            <person name="Henrissat B."/>
            <person name="Chan S.K."/>
            <person name="Hesse-Orce U."/>
            <person name="Alamouti S.M."/>
            <person name="Tsui C.K.M."/>
            <person name="Docking R.T."/>
            <person name="Levasseur A."/>
            <person name="Haridas S."/>
            <person name="Robertson G."/>
            <person name="Birol I."/>
            <person name="Holt R.A."/>
            <person name="Marra M.A."/>
            <person name="Hamelin R.C."/>
            <person name="Hirst M."/>
            <person name="Jones S.J.M."/>
            <person name="Bohlmann J."/>
            <person name="Breuil C."/>
        </authorList>
    </citation>
    <scope>NUCLEOTIDE SEQUENCE [LARGE SCALE GENOMIC DNA]</scope>
    <source>
        <strain evidence="3">kw1407 / UAMH 11150</strain>
    </source>
</reference>
<keyword evidence="3" id="KW-1185">Reference proteome</keyword>
<dbReference type="EMBL" id="GL629771">
    <property type="protein sequence ID" value="EFX02450.1"/>
    <property type="molecule type" value="Genomic_DNA"/>
</dbReference>
<dbReference type="SUPFAM" id="SSF54373">
    <property type="entry name" value="FAD-linked reductases, C-terminal domain"/>
    <property type="match status" value="1"/>
</dbReference>
<dbReference type="GeneID" id="25979175"/>
<dbReference type="InterPro" id="IPR002937">
    <property type="entry name" value="Amino_oxidase"/>
</dbReference>
<proteinExistence type="predicted"/>
<dbReference type="HOGENOM" id="CLU_552133_0_0_1"/>
<dbReference type="PANTHER" id="PTHR28037">
    <property type="entry name" value="ALCOHOL O-ACETYLTRANSFERASE 1-RELATED"/>
    <property type="match status" value="1"/>
</dbReference>
<evidence type="ECO:0000313" key="3">
    <source>
        <dbReference type="Proteomes" id="UP000007796"/>
    </source>
</evidence>
<name>F0XII7_GROCL</name>
<evidence type="ECO:0000313" key="2">
    <source>
        <dbReference type="EMBL" id="EFX02450.1"/>
    </source>
</evidence>
<dbReference type="RefSeq" id="XP_014171932.1">
    <property type="nucleotide sequence ID" value="XM_014316457.1"/>
</dbReference>
<gene>
    <name evidence="2" type="ORF">CMQ_5811</name>
</gene>
<dbReference type="AlphaFoldDB" id="F0XII7"/>
<dbReference type="Proteomes" id="UP000007796">
    <property type="component" value="Unassembled WGS sequence"/>
</dbReference>
<dbReference type="PANTHER" id="PTHR28037:SF1">
    <property type="entry name" value="ALCOHOL O-ACETYLTRANSFERASE 1-RELATED"/>
    <property type="match status" value="1"/>
</dbReference>
<evidence type="ECO:0000259" key="1">
    <source>
        <dbReference type="Pfam" id="PF01593"/>
    </source>
</evidence>
<accession>F0XII7</accession>
<protein>
    <submittedName>
        <fullName evidence="2">L-amino acid oxidase</fullName>
    </submittedName>
</protein>
<dbReference type="InParanoid" id="F0XII7"/>
<dbReference type="GO" id="GO:0016491">
    <property type="term" value="F:oxidoreductase activity"/>
    <property type="evidence" value="ECO:0007669"/>
    <property type="project" value="InterPro"/>
</dbReference>
<dbReference type="OrthoDB" id="2150604at2759"/>
<dbReference type="Gene3D" id="3.90.660.10">
    <property type="match status" value="1"/>
</dbReference>
<feature type="domain" description="Amine oxidase" evidence="1">
    <location>
        <begin position="374"/>
        <end position="464"/>
    </location>
</feature>
<organism evidence="3">
    <name type="scientific">Grosmannia clavigera (strain kw1407 / UAMH 11150)</name>
    <name type="common">Blue stain fungus</name>
    <name type="synonym">Graphiocladiella clavigera</name>
    <dbReference type="NCBI Taxonomy" id="655863"/>
    <lineage>
        <taxon>Eukaryota</taxon>
        <taxon>Fungi</taxon>
        <taxon>Dikarya</taxon>
        <taxon>Ascomycota</taxon>
        <taxon>Pezizomycotina</taxon>
        <taxon>Sordariomycetes</taxon>
        <taxon>Sordariomycetidae</taxon>
        <taxon>Ophiostomatales</taxon>
        <taxon>Ophiostomataceae</taxon>
        <taxon>Leptographium</taxon>
    </lineage>
</organism>
<dbReference type="InterPro" id="IPR052058">
    <property type="entry name" value="Alcohol_O-acetyltransferase"/>
</dbReference>